<dbReference type="InterPro" id="IPR036322">
    <property type="entry name" value="WD40_repeat_dom_sf"/>
</dbReference>
<gene>
    <name evidence="2" type="ORF">NBR_LOCUS4394</name>
</gene>
<dbReference type="STRING" id="27835.A0A0N4XPE1"/>
<dbReference type="PANTHER" id="PTHR19920:SF0">
    <property type="entry name" value="CYTOSOLIC IRON-SULFUR PROTEIN ASSEMBLY PROTEIN CIAO1-RELATED"/>
    <property type="match status" value="1"/>
</dbReference>
<dbReference type="InterPro" id="IPR015943">
    <property type="entry name" value="WD40/YVTN_repeat-like_dom_sf"/>
</dbReference>
<evidence type="ECO:0000313" key="4">
    <source>
        <dbReference type="WBParaSite" id="NBR_0000439301-mRNA-1"/>
    </source>
</evidence>
<reference evidence="4" key="1">
    <citation type="submission" date="2017-02" db="UniProtKB">
        <authorList>
            <consortium name="WormBaseParasite"/>
        </authorList>
    </citation>
    <scope>IDENTIFICATION</scope>
</reference>
<dbReference type="GO" id="GO:0016226">
    <property type="term" value="P:iron-sulfur cluster assembly"/>
    <property type="evidence" value="ECO:0007669"/>
    <property type="project" value="TreeGrafter"/>
</dbReference>
<keyword evidence="3" id="KW-1185">Reference proteome</keyword>
<feature type="repeat" description="WD" evidence="1">
    <location>
        <begin position="12"/>
        <end position="53"/>
    </location>
</feature>
<dbReference type="EMBL" id="UYSL01008103">
    <property type="protein sequence ID" value="VDL67983.1"/>
    <property type="molecule type" value="Genomic_DNA"/>
</dbReference>
<dbReference type="GO" id="GO:0097361">
    <property type="term" value="C:cytosolic [4Fe-4S] assembly targeting complex"/>
    <property type="evidence" value="ECO:0007669"/>
    <property type="project" value="TreeGrafter"/>
</dbReference>
<name>A0A0N4XPE1_NIPBR</name>
<sequence length="158" mass="17853">DEDEDFQVSSVLQPHTQDVKFIAWHPSEELLVSCSYDYSIVFYKFDGEDWVTQQKIPEAHSGTVWCAAFDGEGNQLLTVGEDRVVQLWRRTSPLNAAVDDKWKSVAKFSVEDSRLPLYSVSWHGTTGLIATGGGDGMIRSVSFPFKFMMLPYSYPFSP</sequence>
<proteinExistence type="predicted"/>
<dbReference type="Pfam" id="PF00400">
    <property type="entry name" value="WD40"/>
    <property type="match status" value="3"/>
</dbReference>
<evidence type="ECO:0000313" key="3">
    <source>
        <dbReference type="Proteomes" id="UP000271162"/>
    </source>
</evidence>
<dbReference type="PROSITE" id="PS50082">
    <property type="entry name" value="WD_REPEATS_2"/>
    <property type="match status" value="2"/>
</dbReference>
<reference evidence="2 3" key="2">
    <citation type="submission" date="2018-11" db="EMBL/GenBank/DDBJ databases">
        <authorList>
            <consortium name="Pathogen Informatics"/>
        </authorList>
    </citation>
    <scope>NUCLEOTIDE SEQUENCE [LARGE SCALE GENOMIC DNA]</scope>
</reference>
<dbReference type="WBParaSite" id="NBR_0000439301-mRNA-1">
    <property type="protein sequence ID" value="NBR_0000439301-mRNA-1"/>
    <property type="gene ID" value="NBR_0000439301"/>
</dbReference>
<dbReference type="Gene3D" id="2.130.10.10">
    <property type="entry name" value="YVTN repeat-like/Quinoprotein amine dehydrogenase"/>
    <property type="match status" value="1"/>
</dbReference>
<dbReference type="SUPFAM" id="SSF50978">
    <property type="entry name" value="WD40 repeat-like"/>
    <property type="match status" value="1"/>
</dbReference>
<dbReference type="OMA" id="HESTVWX"/>
<keyword evidence="1" id="KW-0853">WD repeat</keyword>
<feature type="repeat" description="WD" evidence="1">
    <location>
        <begin position="57"/>
        <end position="88"/>
    </location>
</feature>
<organism evidence="4">
    <name type="scientific">Nippostrongylus brasiliensis</name>
    <name type="common">Rat hookworm</name>
    <dbReference type="NCBI Taxonomy" id="27835"/>
    <lineage>
        <taxon>Eukaryota</taxon>
        <taxon>Metazoa</taxon>
        <taxon>Ecdysozoa</taxon>
        <taxon>Nematoda</taxon>
        <taxon>Chromadorea</taxon>
        <taxon>Rhabditida</taxon>
        <taxon>Rhabditina</taxon>
        <taxon>Rhabditomorpha</taxon>
        <taxon>Strongyloidea</taxon>
        <taxon>Heligmosomidae</taxon>
        <taxon>Nippostrongylus</taxon>
    </lineage>
</organism>
<evidence type="ECO:0000256" key="1">
    <source>
        <dbReference type="PROSITE-ProRule" id="PRU00221"/>
    </source>
</evidence>
<evidence type="ECO:0000313" key="2">
    <source>
        <dbReference type="EMBL" id="VDL67983.1"/>
    </source>
</evidence>
<dbReference type="PANTHER" id="PTHR19920">
    <property type="entry name" value="WD40 PROTEIN CIAO1"/>
    <property type="match status" value="1"/>
</dbReference>
<dbReference type="InterPro" id="IPR001680">
    <property type="entry name" value="WD40_rpt"/>
</dbReference>
<protein>
    <submittedName>
        <fullName evidence="4">WD_REPEATS_REGION domain-containing protein</fullName>
    </submittedName>
</protein>
<dbReference type="SMART" id="SM00320">
    <property type="entry name" value="WD40"/>
    <property type="match status" value="3"/>
</dbReference>
<dbReference type="AlphaFoldDB" id="A0A0N4XPE1"/>
<accession>A0A0N4XPE1</accession>
<dbReference type="Proteomes" id="UP000271162">
    <property type="component" value="Unassembled WGS sequence"/>
</dbReference>
<dbReference type="PROSITE" id="PS50294">
    <property type="entry name" value="WD_REPEATS_REGION"/>
    <property type="match status" value="1"/>
</dbReference>